<dbReference type="InterPro" id="IPR036237">
    <property type="entry name" value="Xyl_isomerase-like_sf"/>
</dbReference>
<keyword evidence="9" id="KW-0464">Manganese</keyword>
<dbReference type="EMBL" id="RBCJ01000006">
    <property type="protein sequence ID" value="RKN77002.1"/>
    <property type="molecule type" value="Genomic_DNA"/>
</dbReference>
<comment type="function">
    <text evidence="4">Catalyzes the dehydration of D-mannonate.</text>
</comment>
<evidence type="ECO:0000256" key="5">
    <source>
        <dbReference type="ARBA" id="ARBA00004892"/>
    </source>
</evidence>
<comment type="caution">
    <text evidence="11">The sequence shown here is derived from an EMBL/GenBank/DDBJ whole genome shotgun (WGS) entry which is preliminary data.</text>
</comment>
<comment type="cofactor">
    <cofactor evidence="3">
        <name>Fe(2+)</name>
        <dbReference type="ChEBI" id="CHEBI:29033"/>
    </cofactor>
</comment>
<dbReference type="OrthoDB" id="9780250at2"/>
<dbReference type="Pfam" id="PF03786">
    <property type="entry name" value="UxuA"/>
    <property type="match status" value="2"/>
</dbReference>
<protein>
    <recommendedName>
        <fullName evidence="7">mannonate dehydratase</fullName>
        <ecNumber evidence="7">4.2.1.8</ecNumber>
    </recommendedName>
</protein>
<keyword evidence="8" id="KW-0408">Iron</keyword>
<evidence type="ECO:0000256" key="6">
    <source>
        <dbReference type="ARBA" id="ARBA00007389"/>
    </source>
</evidence>
<evidence type="ECO:0000256" key="3">
    <source>
        <dbReference type="ARBA" id="ARBA00001954"/>
    </source>
</evidence>
<gene>
    <name evidence="11" type="ORF">D7Z94_24825</name>
</gene>
<evidence type="ECO:0000256" key="1">
    <source>
        <dbReference type="ARBA" id="ARBA00001794"/>
    </source>
</evidence>
<comment type="similarity">
    <text evidence="6">Belongs to the mannonate dehydratase family.</text>
</comment>
<comment type="pathway">
    <text evidence="5">Carbohydrate metabolism; pentose and glucuronate interconversion.</text>
</comment>
<evidence type="ECO:0000256" key="4">
    <source>
        <dbReference type="ARBA" id="ARBA00002713"/>
    </source>
</evidence>
<comment type="cofactor">
    <cofactor evidence="2">
        <name>Mn(2+)</name>
        <dbReference type="ChEBI" id="CHEBI:29035"/>
    </cofactor>
</comment>
<dbReference type="GO" id="GO:0008198">
    <property type="term" value="F:ferrous iron binding"/>
    <property type="evidence" value="ECO:0007669"/>
    <property type="project" value="TreeGrafter"/>
</dbReference>
<dbReference type="UniPathway" id="UPA00246"/>
<keyword evidence="12" id="KW-1185">Reference proteome</keyword>
<evidence type="ECO:0000256" key="8">
    <source>
        <dbReference type="ARBA" id="ARBA00023004"/>
    </source>
</evidence>
<evidence type="ECO:0000256" key="10">
    <source>
        <dbReference type="ARBA" id="ARBA00023239"/>
    </source>
</evidence>
<proteinExistence type="inferred from homology"/>
<accession>A0A3B0BVE2</accession>
<dbReference type="Proteomes" id="UP000276603">
    <property type="component" value="Unassembled WGS sequence"/>
</dbReference>
<dbReference type="SUPFAM" id="SSF51658">
    <property type="entry name" value="Xylose isomerase-like"/>
    <property type="match status" value="1"/>
</dbReference>
<dbReference type="AlphaFoldDB" id="A0A3B0BVE2"/>
<comment type="catalytic activity">
    <reaction evidence="1">
        <text>D-mannonate = 2-dehydro-3-deoxy-D-gluconate + H2O</text>
        <dbReference type="Rhea" id="RHEA:20097"/>
        <dbReference type="ChEBI" id="CHEBI:15377"/>
        <dbReference type="ChEBI" id="CHEBI:17767"/>
        <dbReference type="ChEBI" id="CHEBI:57990"/>
        <dbReference type="EC" id="4.2.1.8"/>
    </reaction>
</comment>
<dbReference type="GO" id="GO:0030145">
    <property type="term" value="F:manganese ion binding"/>
    <property type="evidence" value="ECO:0007669"/>
    <property type="project" value="TreeGrafter"/>
</dbReference>
<dbReference type="GO" id="GO:0008927">
    <property type="term" value="F:mannonate dehydratase activity"/>
    <property type="evidence" value="ECO:0007669"/>
    <property type="project" value="UniProtKB-EC"/>
</dbReference>
<evidence type="ECO:0000256" key="2">
    <source>
        <dbReference type="ARBA" id="ARBA00001936"/>
    </source>
</evidence>
<reference evidence="11 12" key="1">
    <citation type="submission" date="2018-10" db="EMBL/GenBank/DDBJ databases">
        <title>Ulvibacterium marinum gen. nov., sp. nov., a novel marine bacterium of the family Flavobacteriaceae, isolated from a culture of the green alga Ulva prolifera.</title>
        <authorList>
            <person name="Zhang Z."/>
        </authorList>
    </citation>
    <scope>NUCLEOTIDE SEQUENCE [LARGE SCALE GENOMIC DNA]</scope>
    <source>
        <strain evidence="11 12">CCMM003</strain>
    </source>
</reference>
<keyword evidence="10" id="KW-0456">Lyase</keyword>
<dbReference type="PIRSF" id="PIRSF016049">
    <property type="entry name" value="Man_dehyd"/>
    <property type="match status" value="1"/>
</dbReference>
<sequence length="321" mass="36275">MKLGFLFFGSTPDYKWNLVKQMGINHAIAKLAPDLTGRMAPYHYASLEKSVQIFKDEGLELIGLEGDQFDMSRIKLGLNGRNEDIDNYCQMLVNMGKLNINLLCYNFMVAGWYRTHTDQKGRGNALVTAFDKEYIDRLPLDRENQISADKLWDNYEYFISKVIPVAESEGIKMALHPDDPPVSSIQGVARIFIDSDAIRKALSLSTSPSHGLTFCQGTYVTMGEDILNLIQEWGSEDKIHFVHIRDVNGNRNRFVETFHDNGPTDMPKVLKAYRTSGFNGYLRSDHVPTMEGETNERPGYGIYGNLFGIGYIKGIVHSLKA</sequence>
<evidence type="ECO:0000313" key="12">
    <source>
        <dbReference type="Proteomes" id="UP000276603"/>
    </source>
</evidence>
<evidence type="ECO:0000256" key="9">
    <source>
        <dbReference type="ARBA" id="ARBA00023211"/>
    </source>
</evidence>
<dbReference type="InterPro" id="IPR004628">
    <property type="entry name" value="Man_deHydtase"/>
</dbReference>
<dbReference type="PANTHER" id="PTHR30387:SF2">
    <property type="entry name" value="MANNONATE DEHYDRATASE"/>
    <property type="match status" value="1"/>
</dbReference>
<evidence type="ECO:0000256" key="7">
    <source>
        <dbReference type="ARBA" id="ARBA00012927"/>
    </source>
</evidence>
<dbReference type="PANTHER" id="PTHR30387">
    <property type="entry name" value="MANNONATE DEHYDRATASE"/>
    <property type="match status" value="1"/>
</dbReference>
<dbReference type="EC" id="4.2.1.8" evidence="7"/>
<dbReference type="GO" id="GO:0042840">
    <property type="term" value="P:D-glucuronate catabolic process"/>
    <property type="evidence" value="ECO:0007669"/>
    <property type="project" value="TreeGrafter"/>
</dbReference>
<evidence type="ECO:0000313" key="11">
    <source>
        <dbReference type="EMBL" id="RKN77002.1"/>
    </source>
</evidence>
<name>A0A3B0BVE2_9FLAO</name>
<dbReference type="RefSeq" id="WP_120714348.1">
    <property type="nucleotide sequence ID" value="NZ_RBCJ01000006.1"/>
</dbReference>
<dbReference type="Gene3D" id="3.20.20.150">
    <property type="entry name" value="Divalent-metal-dependent TIM barrel enzymes"/>
    <property type="match status" value="1"/>
</dbReference>
<organism evidence="11 12">
    <name type="scientific">Ulvibacterium marinum</name>
    <dbReference type="NCBI Taxonomy" id="2419782"/>
    <lineage>
        <taxon>Bacteria</taxon>
        <taxon>Pseudomonadati</taxon>
        <taxon>Bacteroidota</taxon>
        <taxon>Flavobacteriia</taxon>
        <taxon>Flavobacteriales</taxon>
        <taxon>Flavobacteriaceae</taxon>
        <taxon>Ulvibacterium</taxon>
    </lineage>
</organism>